<dbReference type="PANTHER" id="PTHR34106:SF5">
    <property type="entry name" value="GLYCOSIDASE"/>
    <property type="match status" value="1"/>
</dbReference>
<dbReference type="InterPro" id="IPR023296">
    <property type="entry name" value="Glyco_hydro_beta-prop_sf"/>
</dbReference>
<dbReference type="SUPFAM" id="SSF75005">
    <property type="entry name" value="Arabinanase/levansucrase/invertase"/>
    <property type="match status" value="1"/>
</dbReference>
<evidence type="ECO:0000256" key="2">
    <source>
        <dbReference type="ARBA" id="ARBA00022679"/>
    </source>
</evidence>
<dbReference type="EMBL" id="BARU01019395">
    <property type="protein sequence ID" value="GAH52193.1"/>
    <property type="molecule type" value="Genomic_DNA"/>
</dbReference>
<dbReference type="PIRSF" id="PIRSF016202">
    <property type="entry name" value="PH1107"/>
    <property type="match status" value="1"/>
</dbReference>
<dbReference type="Pfam" id="PF04041">
    <property type="entry name" value="Glyco_hydro_130"/>
    <property type="match status" value="1"/>
</dbReference>
<sequence length="284" mass="31891">SKGEPKILEIPDTDPNVILKDTRGVFYSGKDYLSSISHIRLARSIDGINFTIDEKPFIYPGLECESFGIEDARVSKIGETYYINYTAVSGDGYVAMLAKTMDFKSIERLGVIFPPLNKDVVIFEEKVNGKYIALHRPDNKGFGLPSIWYSESPDLIHWGNHKCLLRPDGSKYESQKIGGGPPPIKTKEGWLIIYHGKGDDNIYTLRLLLLDLNDPSKIIKQSRYPVLQPDESYEKNGLYGNVVFTNGIILMSDNKVYIYYGACDESVCLAITTINDLLTFIGVE</sequence>
<reference evidence="3" key="1">
    <citation type="journal article" date="2014" name="Front. Microbiol.">
        <title>High frequency of phylogenetically diverse reductive dehalogenase-homologous genes in deep subseafloor sedimentary metagenomes.</title>
        <authorList>
            <person name="Kawai M."/>
            <person name="Futagami T."/>
            <person name="Toyoda A."/>
            <person name="Takaki Y."/>
            <person name="Nishi S."/>
            <person name="Hori S."/>
            <person name="Arai W."/>
            <person name="Tsubouchi T."/>
            <person name="Morono Y."/>
            <person name="Uchiyama I."/>
            <person name="Ito T."/>
            <person name="Fujiyama A."/>
            <person name="Inagaki F."/>
            <person name="Takami H."/>
        </authorList>
    </citation>
    <scope>NUCLEOTIDE SEQUENCE</scope>
    <source>
        <strain evidence="3">Expedition CK06-06</strain>
    </source>
</reference>
<name>X1I3R0_9ZZZZ</name>
<keyword evidence="2" id="KW-0808">Transferase</keyword>
<keyword evidence="1" id="KW-0328">Glycosyltransferase</keyword>
<evidence type="ECO:0008006" key="4">
    <source>
        <dbReference type="Google" id="ProtNLM"/>
    </source>
</evidence>
<proteinExistence type="predicted"/>
<accession>X1I3R0</accession>
<dbReference type="InterPro" id="IPR007184">
    <property type="entry name" value="Mannoside_phosphorylase"/>
</dbReference>
<protein>
    <recommendedName>
        <fullName evidence="4">Glycosidase</fullName>
    </recommendedName>
</protein>
<evidence type="ECO:0000313" key="3">
    <source>
        <dbReference type="EMBL" id="GAH52193.1"/>
    </source>
</evidence>
<evidence type="ECO:0000256" key="1">
    <source>
        <dbReference type="ARBA" id="ARBA00022676"/>
    </source>
</evidence>
<dbReference type="GO" id="GO:0016757">
    <property type="term" value="F:glycosyltransferase activity"/>
    <property type="evidence" value="ECO:0007669"/>
    <property type="project" value="UniProtKB-KW"/>
</dbReference>
<dbReference type="Gene3D" id="2.115.10.20">
    <property type="entry name" value="Glycosyl hydrolase domain, family 43"/>
    <property type="match status" value="1"/>
</dbReference>
<dbReference type="PANTHER" id="PTHR34106">
    <property type="entry name" value="GLYCOSIDASE"/>
    <property type="match status" value="1"/>
</dbReference>
<comment type="caution">
    <text evidence="3">The sequence shown here is derived from an EMBL/GenBank/DDBJ whole genome shotgun (WGS) entry which is preliminary data.</text>
</comment>
<dbReference type="CDD" id="cd18612">
    <property type="entry name" value="GH130_Lin0857-like"/>
    <property type="match status" value="1"/>
</dbReference>
<organism evidence="3">
    <name type="scientific">marine sediment metagenome</name>
    <dbReference type="NCBI Taxonomy" id="412755"/>
    <lineage>
        <taxon>unclassified sequences</taxon>
        <taxon>metagenomes</taxon>
        <taxon>ecological metagenomes</taxon>
    </lineage>
</organism>
<dbReference type="AlphaFoldDB" id="X1I3R0"/>
<feature type="non-terminal residue" evidence="3">
    <location>
        <position position="1"/>
    </location>
</feature>
<gene>
    <name evidence="3" type="ORF">S03H2_31938</name>
</gene>